<evidence type="ECO:0000256" key="1">
    <source>
        <dbReference type="SAM" id="Phobius"/>
    </source>
</evidence>
<organism evidence="2 3">
    <name type="scientific">Candidatus Brachybacterium merdavium</name>
    <dbReference type="NCBI Taxonomy" id="2838513"/>
    <lineage>
        <taxon>Bacteria</taxon>
        <taxon>Bacillati</taxon>
        <taxon>Actinomycetota</taxon>
        <taxon>Actinomycetes</taxon>
        <taxon>Micrococcales</taxon>
        <taxon>Dermabacteraceae</taxon>
        <taxon>Brachybacterium</taxon>
    </lineage>
</organism>
<keyword evidence="1" id="KW-1133">Transmembrane helix</keyword>
<reference evidence="2" key="2">
    <citation type="submission" date="2021-04" db="EMBL/GenBank/DDBJ databases">
        <authorList>
            <person name="Gilroy R."/>
        </authorList>
    </citation>
    <scope>NUCLEOTIDE SEQUENCE</scope>
    <source>
        <strain evidence="2">ChiHjej13B12-24818</strain>
    </source>
</reference>
<evidence type="ECO:0000313" key="2">
    <source>
        <dbReference type="EMBL" id="HJB10851.1"/>
    </source>
</evidence>
<keyword evidence="1" id="KW-0472">Membrane</keyword>
<feature type="transmembrane region" description="Helical" evidence="1">
    <location>
        <begin position="12"/>
        <end position="30"/>
    </location>
</feature>
<reference evidence="2" key="1">
    <citation type="journal article" date="2021" name="PeerJ">
        <title>Extensive microbial diversity within the chicken gut microbiome revealed by metagenomics and culture.</title>
        <authorList>
            <person name="Gilroy R."/>
            <person name="Ravi A."/>
            <person name="Getino M."/>
            <person name="Pursley I."/>
            <person name="Horton D.L."/>
            <person name="Alikhan N.F."/>
            <person name="Baker D."/>
            <person name="Gharbi K."/>
            <person name="Hall N."/>
            <person name="Watson M."/>
            <person name="Adriaenssens E.M."/>
            <person name="Foster-Nyarko E."/>
            <person name="Jarju S."/>
            <person name="Secka A."/>
            <person name="Antonio M."/>
            <person name="Oren A."/>
            <person name="Chaudhuri R.R."/>
            <person name="La Ragione R."/>
            <person name="Hildebrand F."/>
            <person name="Pallen M.J."/>
        </authorList>
    </citation>
    <scope>NUCLEOTIDE SEQUENCE</scope>
    <source>
        <strain evidence="2">ChiHjej13B12-24818</strain>
    </source>
</reference>
<dbReference type="AlphaFoldDB" id="A0A9D2RPQ0"/>
<keyword evidence="1" id="KW-0812">Transmembrane</keyword>
<proteinExistence type="predicted"/>
<dbReference type="Proteomes" id="UP000823823">
    <property type="component" value="Unassembled WGS sequence"/>
</dbReference>
<dbReference type="EMBL" id="DWZH01000079">
    <property type="protein sequence ID" value="HJB10851.1"/>
    <property type="molecule type" value="Genomic_DNA"/>
</dbReference>
<sequence>MAVAALLAWNDQLILAVPLALLTLLMAYWTSPLRSGPHTSLRQALEQRGDTVAIILWAPGNPLSARMQTAIRGQRPDVLWVNVYQDPDGRKLLDEHGGTGSLPLVIVGRDVARAATVGDLLDMQEAGRKRATGG</sequence>
<protein>
    <submittedName>
        <fullName evidence="2">Uncharacterized protein</fullName>
    </submittedName>
</protein>
<comment type="caution">
    <text evidence="2">The sequence shown here is derived from an EMBL/GenBank/DDBJ whole genome shotgun (WGS) entry which is preliminary data.</text>
</comment>
<accession>A0A9D2RPQ0</accession>
<gene>
    <name evidence="2" type="ORF">H9786_10050</name>
</gene>
<name>A0A9D2RPQ0_9MICO</name>
<evidence type="ECO:0000313" key="3">
    <source>
        <dbReference type="Proteomes" id="UP000823823"/>
    </source>
</evidence>